<evidence type="ECO:0000256" key="1">
    <source>
        <dbReference type="SAM" id="SignalP"/>
    </source>
</evidence>
<dbReference type="Pfam" id="PF06519">
    <property type="entry name" value="TolA"/>
    <property type="match status" value="1"/>
</dbReference>
<dbReference type="Gene3D" id="3.30.1150.10">
    <property type="match status" value="1"/>
</dbReference>
<proteinExistence type="predicted"/>
<keyword evidence="1" id="KW-0732">Signal</keyword>
<dbReference type="InterPro" id="IPR014161">
    <property type="entry name" value="Tol-Pal_TolA"/>
</dbReference>
<dbReference type="RefSeq" id="WP_154714351.1">
    <property type="nucleotide sequence ID" value="NZ_CP029989.1"/>
</dbReference>
<accession>A0A7U5YE22</accession>
<name>A0A7U5YE22_SALDZ</name>
<evidence type="ECO:0008006" key="4">
    <source>
        <dbReference type="Google" id="ProtNLM"/>
    </source>
</evidence>
<evidence type="ECO:0000313" key="2">
    <source>
        <dbReference type="EMBL" id="AXC71198.1"/>
    </source>
</evidence>
<feature type="signal peptide" evidence="1">
    <location>
        <begin position="1"/>
        <end position="25"/>
    </location>
</feature>
<evidence type="ECO:0000313" key="3">
    <source>
        <dbReference type="Proteomes" id="UP000252003"/>
    </source>
</evidence>
<protein>
    <recommendedName>
        <fullName evidence="4">Cell envelope integrity protein TolA</fullName>
    </recommendedName>
</protein>
<dbReference type="Proteomes" id="UP000252003">
    <property type="component" value="Chromosome"/>
</dbReference>
<gene>
    <name evidence="2" type="ORF">DOE59_06055</name>
</gene>
<dbReference type="SUPFAM" id="SSF74653">
    <property type="entry name" value="TolA/TonB C-terminal domain"/>
    <property type="match status" value="1"/>
</dbReference>
<dbReference type="GO" id="GO:0016020">
    <property type="term" value="C:membrane"/>
    <property type="evidence" value="ECO:0007669"/>
    <property type="project" value="InterPro"/>
</dbReference>
<sequence length="121" mass="13236">MMMAGLKIFRLMPFFLFLLAGSSSAAGDEANETDIINYTKVLKITIKNTGGSVFNAYKGKSCVLKMHIARDGSLLGFSTESGTPDLCNKLSDVMHNIKKLPAPPSDAIYDKFRDTHLSFTP</sequence>
<organism evidence="2 3">
    <name type="scientific">Salmonella enterica subsp. diarizonae serovar 48:i:z</name>
    <dbReference type="NCBI Taxonomy" id="1192842"/>
    <lineage>
        <taxon>Bacteria</taxon>
        <taxon>Pseudomonadati</taxon>
        <taxon>Pseudomonadota</taxon>
        <taxon>Gammaproteobacteria</taxon>
        <taxon>Enterobacterales</taxon>
        <taxon>Enterobacteriaceae</taxon>
        <taxon>Salmonella</taxon>
    </lineage>
</organism>
<dbReference type="GO" id="GO:0043213">
    <property type="term" value="P:bacteriocin transport"/>
    <property type="evidence" value="ECO:0007669"/>
    <property type="project" value="InterPro"/>
</dbReference>
<dbReference type="GO" id="GO:0019534">
    <property type="term" value="F:toxin transmembrane transporter activity"/>
    <property type="evidence" value="ECO:0007669"/>
    <property type="project" value="InterPro"/>
</dbReference>
<reference evidence="2 3" key="1">
    <citation type="submission" date="2018-06" db="EMBL/GenBank/DDBJ databases">
        <title>Salmonella Enterica genomes from various sources.</title>
        <authorList>
            <person name="Nash J.H.E."/>
            <person name="Robertson J."/>
            <person name="Bessonov K."/>
        </authorList>
    </citation>
    <scope>NUCLEOTIDE SEQUENCE [LARGE SCALE GENOMIC DNA]</scope>
    <source>
        <strain evidence="2 3">SA20121591</strain>
    </source>
</reference>
<feature type="chain" id="PRO_5031336879" description="Cell envelope integrity protein TolA" evidence="1">
    <location>
        <begin position="26"/>
        <end position="121"/>
    </location>
</feature>
<dbReference type="EMBL" id="CP029989">
    <property type="protein sequence ID" value="AXC71198.1"/>
    <property type="molecule type" value="Genomic_DNA"/>
</dbReference>
<dbReference type="AlphaFoldDB" id="A0A7U5YE22"/>